<accession>K3XUA5</accession>
<proteinExistence type="predicted"/>
<dbReference type="Gramene" id="KQL03669">
    <property type="protein sequence ID" value="KQL03669"/>
    <property type="gene ID" value="SETIT_005512mg"/>
</dbReference>
<organism evidence="2 3">
    <name type="scientific">Setaria italica</name>
    <name type="common">Foxtail millet</name>
    <name type="synonym">Panicum italicum</name>
    <dbReference type="NCBI Taxonomy" id="4555"/>
    <lineage>
        <taxon>Eukaryota</taxon>
        <taxon>Viridiplantae</taxon>
        <taxon>Streptophyta</taxon>
        <taxon>Embryophyta</taxon>
        <taxon>Tracheophyta</taxon>
        <taxon>Spermatophyta</taxon>
        <taxon>Magnoliopsida</taxon>
        <taxon>Liliopsida</taxon>
        <taxon>Poales</taxon>
        <taxon>Poaceae</taxon>
        <taxon>PACMAD clade</taxon>
        <taxon>Panicoideae</taxon>
        <taxon>Panicodae</taxon>
        <taxon>Paniceae</taxon>
        <taxon>Cenchrinae</taxon>
        <taxon>Setaria</taxon>
    </lineage>
</organism>
<evidence type="ECO:0000313" key="3">
    <source>
        <dbReference type="Proteomes" id="UP000004995"/>
    </source>
</evidence>
<name>K3XUA5_SETIT</name>
<sequence length="78" mass="8383">MSPSLRRGRDAAGEGGGPICRGRRSTTSAPWAKRAPACHGGARPAASLFLEQKCRAARVWCFELLHVPKSCVRGEVVH</sequence>
<dbReference type="EnsemblPlants" id="KQL03669">
    <property type="protein sequence ID" value="KQL03669"/>
    <property type="gene ID" value="SETIT_005512mg"/>
</dbReference>
<keyword evidence="3" id="KW-1185">Reference proteome</keyword>
<reference evidence="3" key="1">
    <citation type="journal article" date="2012" name="Nat. Biotechnol.">
        <title>Reference genome sequence of the model plant Setaria.</title>
        <authorList>
            <person name="Bennetzen J.L."/>
            <person name="Schmutz J."/>
            <person name="Wang H."/>
            <person name="Percifield R."/>
            <person name="Hawkins J."/>
            <person name="Pontaroli A.C."/>
            <person name="Estep M."/>
            <person name="Feng L."/>
            <person name="Vaughn J.N."/>
            <person name="Grimwood J."/>
            <person name="Jenkins J."/>
            <person name="Barry K."/>
            <person name="Lindquist E."/>
            <person name="Hellsten U."/>
            <person name="Deshpande S."/>
            <person name="Wang X."/>
            <person name="Wu X."/>
            <person name="Mitros T."/>
            <person name="Triplett J."/>
            <person name="Yang X."/>
            <person name="Ye C.Y."/>
            <person name="Mauro-Herrera M."/>
            <person name="Wang L."/>
            <person name="Li P."/>
            <person name="Sharma M."/>
            <person name="Sharma R."/>
            <person name="Ronald P.C."/>
            <person name="Panaud O."/>
            <person name="Kellogg E.A."/>
            <person name="Brutnell T.P."/>
            <person name="Doust A.N."/>
            <person name="Tuskan G.A."/>
            <person name="Rokhsar D."/>
            <person name="Devos K.M."/>
        </authorList>
    </citation>
    <scope>NUCLEOTIDE SEQUENCE [LARGE SCALE GENOMIC DNA]</scope>
    <source>
        <strain evidence="3">cv. Yugu1</strain>
    </source>
</reference>
<dbReference type="EMBL" id="AGNK02002781">
    <property type="status" value="NOT_ANNOTATED_CDS"/>
    <property type="molecule type" value="Genomic_DNA"/>
</dbReference>
<protein>
    <submittedName>
        <fullName evidence="2">Uncharacterized protein</fullName>
    </submittedName>
</protein>
<dbReference type="AlphaFoldDB" id="K3XUA5"/>
<evidence type="ECO:0000256" key="1">
    <source>
        <dbReference type="SAM" id="MobiDB-lite"/>
    </source>
</evidence>
<feature type="region of interest" description="Disordered" evidence="1">
    <location>
        <begin position="1"/>
        <end position="38"/>
    </location>
</feature>
<reference evidence="2" key="2">
    <citation type="submission" date="2018-08" db="UniProtKB">
        <authorList>
            <consortium name="EnsemblPlants"/>
        </authorList>
    </citation>
    <scope>IDENTIFICATION</scope>
    <source>
        <strain evidence="2">Yugu1</strain>
    </source>
</reference>
<dbReference type="Proteomes" id="UP000004995">
    <property type="component" value="Unassembled WGS sequence"/>
</dbReference>
<dbReference type="HOGENOM" id="CLU_2626650_0_0_1"/>
<evidence type="ECO:0000313" key="2">
    <source>
        <dbReference type="EnsemblPlants" id="KQL03669"/>
    </source>
</evidence>
<dbReference type="InParanoid" id="K3XUA5"/>